<dbReference type="Gene3D" id="3.40.50.1000">
    <property type="entry name" value="HAD superfamily/HAD-like"/>
    <property type="match status" value="1"/>
</dbReference>
<proteinExistence type="predicted"/>
<organism evidence="2">
    <name type="scientific">uncultured Caudovirales phage</name>
    <dbReference type="NCBI Taxonomy" id="2100421"/>
    <lineage>
        <taxon>Viruses</taxon>
        <taxon>Duplodnaviria</taxon>
        <taxon>Heunggongvirae</taxon>
        <taxon>Uroviricota</taxon>
        <taxon>Caudoviricetes</taxon>
        <taxon>Peduoviridae</taxon>
        <taxon>Maltschvirus</taxon>
        <taxon>Maltschvirus maltsch</taxon>
    </lineage>
</organism>
<accession>A0A6J5P738</accession>
<reference evidence="2" key="1">
    <citation type="submission" date="2020-04" db="EMBL/GenBank/DDBJ databases">
        <authorList>
            <person name="Chiriac C."/>
            <person name="Salcher M."/>
            <person name="Ghai R."/>
            <person name="Kavagutti S V."/>
        </authorList>
    </citation>
    <scope>NUCLEOTIDE SEQUENCE</scope>
</reference>
<name>A0A6J5P738_9CAUD</name>
<protein>
    <recommendedName>
        <fullName evidence="1">Polynucleotide kinase PNKP phosphatase domain-containing protein</fullName>
    </recommendedName>
</protein>
<sequence>MKYVIFDLDNCLADDRARIPLIKWEEANADNRYANYHRNVSLDPVGNKDTFDAAMGWSWAPIFMTARPHTVGLSDVRAQTLEWIERNLGVHASILMMRNNGDNQPSVELKRMQLTCLSRWDIKLSDVACAYDDREDVVQMYREHGIAAHVLAIHDVCAYKPPPTPKRAPDFLEAGAETFRQRNAVYGDTYLEFGRMCAAIFPDGLHVESGDVDGFNRLGVFVQALSKVARYAANVNKGGHQDSAHDLMVYAAMLEEVTK</sequence>
<evidence type="ECO:0000313" key="2">
    <source>
        <dbReference type="EMBL" id="CAB4165018.1"/>
    </source>
</evidence>
<feature type="domain" description="Polynucleotide kinase PNKP phosphatase" evidence="1">
    <location>
        <begin position="2"/>
        <end position="147"/>
    </location>
</feature>
<dbReference type="EMBL" id="LR796769">
    <property type="protein sequence ID" value="CAB4165018.1"/>
    <property type="molecule type" value="Genomic_DNA"/>
</dbReference>
<dbReference type="InterPro" id="IPR056782">
    <property type="entry name" value="HAD_PNKP"/>
</dbReference>
<dbReference type="InterPro" id="IPR036412">
    <property type="entry name" value="HAD-like_sf"/>
</dbReference>
<dbReference type="Pfam" id="PF25109">
    <property type="entry name" value="HAD_PNKP"/>
    <property type="match status" value="1"/>
</dbReference>
<evidence type="ECO:0000259" key="1">
    <source>
        <dbReference type="Pfam" id="PF25109"/>
    </source>
</evidence>
<gene>
    <name evidence="2" type="ORF">UFOVP815_5</name>
</gene>
<dbReference type="InterPro" id="IPR023214">
    <property type="entry name" value="HAD_sf"/>
</dbReference>
<dbReference type="SUPFAM" id="SSF56784">
    <property type="entry name" value="HAD-like"/>
    <property type="match status" value="1"/>
</dbReference>